<proteinExistence type="predicted"/>
<gene>
    <name evidence="1" type="ORF">J5Y10_08360</name>
</gene>
<reference evidence="1" key="1">
    <citation type="submission" date="2021-03" db="EMBL/GenBank/DDBJ databases">
        <authorList>
            <person name="So Y."/>
        </authorList>
    </citation>
    <scope>NUCLEOTIDE SEQUENCE</scope>
    <source>
        <strain evidence="1">SG15</strain>
    </source>
</reference>
<evidence type="ECO:0000313" key="2">
    <source>
        <dbReference type="Proteomes" id="UP000677537"/>
    </source>
</evidence>
<accession>A0A940S409</accession>
<evidence type="ECO:0000313" key="1">
    <source>
        <dbReference type="EMBL" id="MBP0492791.1"/>
    </source>
</evidence>
<sequence>MAEILPLNRDPMERLQTALRLLAVSQDAQRDAMNSFRESLYELRDSTAKLQASVHGWHRRVGECGRELAKARDAVRTLGENAARM</sequence>
<dbReference type="EMBL" id="JAGIZA010000004">
    <property type="protein sequence ID" value="MBP0492791.1"/>
    <property type="molecule type" value="Genomic_DNA"/>
</dbReference>
<comment type="caution">
    <text evidence="1">The sequence shown here is derived from an EMBL/GenBank/DDBJ whole genome shotgun (WGS) entry which is preliminary data.</text>
</comment>
<organism evidence="1 2">
    <name type="scientific">Roseomonas indoligenes</name>
    <dbReference type="NCBI Taxonomy" id="2820811"/>
    <lineage>
        <taxon>Bacteria</taxon>
        <taxon>Pseudomonadati</taxon>
        <taxon>Pseudomonadota</taxon>
        <taxon>Alphaproteobacteria</taxon>
        <taxon>Acetobacterales</taxon>
        <taxon>Roseomonadaceae</taxon>
        <taxon>Roseomonas</taxon>
    </lineage>
</organism>
<dbReference type="RefSeq" id="WP_209372613.1">
    <property type="nucleotide sequence ID" value="NZ_JAGIZA010000004.1"/>
</dbReference>
<dbReference type="Proteomes" id="UP000677537">
    <property type="component" value="Unassembled WGS sequence"/>
</dbReference>
<keyword evidence="2" id="KW-1185">Reference proteome</keyword>
<name>A0A940S409_9PROT</name>
<protein>
    <submittedName>
        <fullName evidence="1">Uncharacterized protein</fullName>
    </submittedName>
</protein>
<dbReference type="AlphaFoldDB" id="A0A940S409"/>